<feature type="repeat" description="ANK" evidence="3">
    <location>
        <begin position="332"/>
        <end position="364"/>
    </location>
</feature>
<sequence>MKILKFALNLILFLSLSTGIAQDNIFLKRDFWKANPTIAEVESAIEAGNDVSELNSNMFDAVCYALLAKTDNATVKHLLTKKGNAVDKLTHDGRTYLFWAAYRNNLEIMEYLVANGARADIKDSHGYTIINFAARGGQTNTALYDFLLKHNADIKDTTNSGANALLLVAPSVTDFKTFDYFKNKGLDLNSTDHNGNGLFHYTAKGGDIRLLKKLKSKGLAYNQLNKLNGNAILMASEGVDKHKDALATFTYLESLGLEPNITDKEGRNPLHAIAYKSDDLSIFRFFIEKGVAINQKDKGGDTPFMNAANSNELSVVQFLMPYVNNINLKDENGRSALAMAVNKNTPDVVDYLLQNGADIATIDEKGNSLAYYLLNTFNEKSPEKFESKLKLLQAHDLDLTAAQYNGNSLLHLAARDNNMALLKRLEEFKFDINKKNEEGNTALHLAAMTSRNDAVLKYLISKGADRMVKTDFNETVFDLANENELLKEQKIALEFLK</sequence>
<dbReference type="Pfam" id="PF12796">
    <property type="entry name" value="Ank_2"/>
    <property type="match status" value="3"/>
</dbReference>
<evidence type="ECO:0000313" key="5">
    <source>
        <dbReference type="EMBL" id="MFD0796960.1"/>
    </source>
</evidence>
<feature type="repeat" description="ANK" evidence="3">
    <location>
        <begin position="438"/>
        <end position="471"/>
    </location>
</feature>
<keyword evidence="4" id="KW-0732">Signal</keyword>
<dbReference type="EMBL" id="JBHTHY010000003">
    <property type="protein sequence ID" value="MFD0796960.1"/>
    <property type="molecule type" value="Genomic_DNA"/>
</dbReference>
<feature type="repeat" description="ANK" evidence="3">
    <location>
        <begin position="92"/>
        <end position="124"/>
    </location>
</feature>
<dbReference type="RefSeq" id="WP_379932947.1">
    <property type="nucleotide sequence ID" value="NZ_JBHTHY010000003.1"/>
</dbReference>
<feature type="repeat" description="ANK" evidence="3">
    <location>
        <begin position="125"/>
        <end position="159"/>
    </location>
</feature>
<dbReference type="SMART" id="SM00248">
    <property type="entry name" value="ANK"/>
    <property type="match status" value="9"/>
</dbReference>
<dbReference type="InterPro" id="IPR002110">
    <property type="entry name" value="Ankyrin_rpt"/>
</dbReference>
<reference evidence="6" key="1">
    <citation type="journal article" date="2019" name="Int. J. Syst. Evol. Microbiol.">
        <title>The Global Catalogue of Microorganisms (GCM) 10K type strain sequencing project: providing services to taxonomists for standard genome sequencing and annotation.</title>
        <authorList>
            <consortium name="The Broad Institute Genomics Platform"/>
            <consortium name="The Broad Institute Genome Sequencing Center for Infectious Disease"/>
            <person name="Wu L."/>
            <person name="Ma J."/>
        </authorList>
    </citation>
    <scope>NUCLEOTIDE SEQUENCE [LARGE SCALE GENOMIC DNA]</scope>
    <source>
        <strain evidence="6">CCUG 61948</strain>
    </source>
</reference>
<dbReference type="PROSITE" id="PS50088">
    <property type="entry name" value="ANK_REPEAT"/>
    <property type="match status" value="7"/>
</dbReference>
<evidence type="ECO:0000256" key="4">
    <source>
        <dbReference type="SAM" id="SignalP"/>
    </source>
</evidence>
<dbReference type="Proteomes" id="UP001597012">
    <property type="component" value="Unassembled WGS sequence"/>
</dbReference>
<evidence type="ECO:0000313" key="6">
    <source>
        <dbReference type="Proteomes" id="UP001597012"/>
    </source>
</evidence>
<evidence type="ECO:0000256" key="1">
    <source>
        <dbReference type="ARBA" id="ARBA00022737"/>
    </source>
</evidence>
<dbReference type="PANTHER" id="PTHR24141:SF1">
    <property type="entry name" value="2-5A-DEPENDENT RIBONUCLEASE"/>
    <property type="match status" value="1"/>
</dbReference>
<feature type="signal peptide" evidence="4">
    <location>
        <begin position="1"/>
        <end position="21"/>
    </location>
</feature>
<gene>
    <name evidence="5" type="ORF">ACFQZJ_05780</name>
</gene>
<feature type="repeat" description="ANK" evidence="3">
    <location>
        <begin position="299"/>
        <end position="331"/>
    </location>
</feature>
<dbReference type="InterPro" id="IPR036770">
    <property type="entry name" value="Ankyrin_rpt-contain_sf"/>
</dbReference>
<feature type="repeat" description="ANK" evidence="3">
    <location>
        <begin position="405"/>
        <end position="437"/>
    </location>
</feature>
<protein>
    <submittedName>
        <fullName evidence="5">Ankyrin repeat domain-containing protein</fullName>
    </submittedName>
</protein>
<keyword evidence="2 3" id="KW-0040">ANK repeat</keyword>
<organism evidence="5 6">
    <name type="scientific">Maribacter chungangensis</name>
    <dbReference type="NCBI Taxonomy" id="1069117"/>
    <lineage>
        <taxon>Bacteria</taxon>
        <taxon>Pseudomonadati</taxon>
        <taxon>Bacteroidota</taxon>
        <taxon>Flavobacteriia</taxon>
        <taxon>Flavobacteriales</taxon>
        <taxon>Flavobacteriaceae</taxon>
        <taxon>Maribacter</taxon>
    </lineage>
</organism>
<evidence type="ECO:0000256" key="3">
    <source>
        <dbReference type="PROSITE-ProRule" id="PRU00023"/>
    </source>
</evidence>
<dbReference type="Gene3D" id="1.25.40.20">
    <property type="entry name" value="Ankyrin repeat-containing domain"/>
    <property type="match status" value="3"/>
</dbReference>
<evidence type="ECO:0000256" key="2">
    <source>
        <dbReference type="ARBA" id="ARBA00023043"/>
    </source>
</evidence>
<proteinExistence type="predicted"/>
<dbReference type="PROSITE" id="PS50297">
    <property type="entry name" value="ANK_REP_REGION"/>
    <property type="match status" value="5"/>
</dbReference>
<keyword evidence="6" id="KW-1185">Reference proteome</keyword>
<comment type="caution">
    <text evidence="5">The sequence shown here is derived from an EMBL/GenBank/DDBJ whole genome shotgun (WGS) entry which is preliminary data.</text>
</comment>
<keyword evidence="1" id="KW-0677">Repeat</keyword>
<name>A0ABW3B1M9_9FLAO</name>
<dbReference type="PANTHER" id="PTHR24141">
    <property type="entry name" value="2-5A-DEPENDENT RIBONUCLEASE"/>
    <property type="match status" value="1"/>
</dbReference>
<dbReference type="SUPFAM" id="SSF48403">
    <property type="entry name" value="Ankyrin repeat"/>
    <property type="match status" value="2"/>
</dbReference>
<feature type="repeat" description="ANK" evidence="3">
    <location>
        <begin position="265"/>
        <end position="298"/>
    </location>
</feature>
<feature type="chain" id="PRO_5046203999" evidence="4">
    <location>
        <begin position="22"/>
        <end position="497"/>
    </location>
</feature>
<accession>A0ABW3B1M9</accession>